<keyword evidence="2" id="KW-0238">DNA-binding</keyword>
<dbReference type="RefSeq" id="WP_136845705.1">
    <property type="nucleotide sequence ID" value="NZ_SSTM01000003.1"/>
</dbReference>
<proteinExistence type="predicted"/>
<dbReference type="SMART" id="SM00421">
    <property type="entry name" value="HTH_LUXR"/>
    <property type="match status" value="1"/>
</dbReference>
<dbReference type="AlphaFoldDB" id="A0A4T9THR6"/>
<dbReference type="Pfam" id="PF00196">
    <property type="entry name" value="GerE"/>
    <property type="match status" value="1"/>
</dbReference>
<dbReference type="PRINTS" id="PR00038">
    <property type="entry name" value="HTHLUXR"/>
</dbReference>
<accession>A0A4T9THR6</accession>
<dbReference type="InterPro" id="IPR036388">
    <property type="entry name" value="WH-like_DNA-bd_sf"/>
</dbReference>
<evidence type="ECO:0000256" key="2">
    <source>
        <dbReference type="ARBA" id="ARBA00023125"/>
    </source>
</evidence>
<dbReference type="InterPro" id="IPR000792">
    <property type="entry name" value="Tscrpt_reg_LuxR_C"/>
</dbReference>
<dbReference type="OrthoDB" id="9808843at2"/>
<evidence type="ECO:0000313" key="6">
    <source>
        <dbReference type="EMBL" id="TJW10677.1"/>
    </source>
</evidence>
<organism evidence="6 7">
    <name type="scientific">Parvibacter caecicola</name>
    <dbReference type="NCBI Taxonomy" id="747645"/>
    <lineage>
        <taxon>Bacteria</taxon>
        <taxon>Bacillati</taxon>
        <taxon>Actinomycetota</taxon>
        <taxon>Coriobacteriia</taxon>
        <taxon>Coriobacteriales</taxon>
        <taxon>Coriobacteriaceae</taxon>
        <taxon>Parvibacter</taxon>
    </lineage>
</organism>
<dbReference type="GO" id="GO:0006355">
    <property type="term" value="P:regulation of DNA-templated transcription"/>
    <property type="evidence" value="ECO:0007669"/>
    <property type="project" value="InterPro"/>
</dbReference>
<feature type="transmembrane region" description="Helical" evidence="4">
    <location>
        <begin position="89"/>
        <end position="107"/>
    </location>
</feature>
<feature type="transmembrane region" description="Helical" evidence="4">
    <location>
        <begin position="334"/>
        <end position="355"/>
    </location>
</feature>
<comment type="caution">
    <text evidence="6">The sequence shown here is derived from an EMBL/GenBank/DDBJ whole genome shotgun (WGS) entry which is preliminary data.</text>
</comment>
<name>A0A4T9THR6_9ACTN</name>
<evidence type="ECO:0000256" key="4">
    <source>
        <dbReference type="SAM" id="Phobius"/>
    </source>
</evidence>
<feature type="transmembrane region" description="Helical" evidence="4">
    <location>
        <begin position="280"/>
        <end position="300"/>
    </location>
</feature>
<dbReference type="Proteomes" id="UP000309454">
    <property type="component" value="Unassembled WGS sequence"/>
</dbReference>
<dbReference type="PANTHER" id="PTHR44688">
    <property type="entry name" value="DNA-BINDING TRANSCRIPTIONAL ACTIVATOR DEVR_DOSR"/>
    <property type="match status" value="1"/>
</dbReference>
<feature type="transmembrane region" description="Helical" evidence="4">
    <location>
        <begin position="306"/>
        <end position="327"/>
    </location>
</feature>
<feature type="transmembrane region" description="Helical" evidence="4">
    <location>
        <begin position="29"/>
        <end position="49"/>
    </location>
</feature>
<feature type="transmembrane region" description="Helical" evidence="4">
    <location>
        <begin position="55"/>
        <end position="77"/>
    </location>
</feature>
<feature type="transmembrane region" description="Helical" evidence="4">
    <location>
        <begin position="113"/>
        <end position="136"/>
    </location>
</feature>
<gene>
    <name evidence="6" type="ORF">E5982_05185</name>
</gene>
<dbReference type="PROSITE" id="PS00622">
    <property type="entry name" value="HTH_LUXR_1"/>
    <property type="match status" value="1"/>
</dbReference>
<feature type="transmembrane region" description="Helical" evidence="4">
    <location>
        <begin position="375"/>
        <end position="394"/>
    </location>
</feature>
<keyword evidence="7" id="KW-1185">Reference proteome</keyword>
<evidence type="ECO:0000259" key="5">
    <source>
        <dbReference type="PROSITE" id="PS50043"/>
    </source>
</evidence>
<feature type="transmembrane region" description="Helical" evidence="4">
    <location>
        <begin position="148"/>
        <end position="169"/>
    </location>
</feature>
<keyword evidence="4" id="KW-1133">Transmembrane helix</keyword>
<evidence type="ECO:0000256" key="3">
    <source>
        <dbReference type="ARBA" id="ARBA00023163"/>
    </source>
</evidence>
<reference evidence="6 7" key="1">
    <citation type="submission" date="2019-04" db="EMBL/GenBank/DDBJ databases">
        <title>Microbes associate with the intestines of laboratory mice.</title>
        <authorList>
            <person name="Navarre W."/>
            <person name="Wong E."/>
            <person name="Huang K.C."/>
            <person name="Tropini C."/>
            <person name="Ng K."/>
            <person name="Yu B."/>
        </authorList>
    </citation>
    <scope>NUCLEOTIDE SEQUENCE [LARGE SCALE GENOMIC DNA]</scope>
    <source>
        <strain evidence="6 7">NM48_B13</strain>
    </source>
</reference>
<dbReference type="InterPro" id="IPR016032">
    <property type="entry name" value="Sig_transdc_resp-reg_C-effctor"/>
</dbReference>
<sequence>MGALRERETTCASLKPAWKTLRFHHVGMAFFWACSMLTFRSSILLSGILDSPLPASIVTLISFTANMTTLFAFASVAERNPLFFKRIPLSAVAAATILGLALLFVAGETPGPAPFVIMVAGSALTGACYGFMWGGWAECYGRMNPCHTAIYLPLCFVVTAALFSVIGLAAQCTPIPSLALMVPLPCISLWCLARCRRQYPGPATVRKTGQNRSLKALESLLGLIVASLILSCLFGFIWEMAVLSVKSVTNAHQLPLVFNLVVALALLGFVSIAQRRTNLALAYQVLVPLLVVFFAIMPFVWHDNPILLNSIMSACYGVFDVIIWYSVATVAYDFAISGFIVGGIVRALSILSRLIGMGLGYVVMLVPDESPTSLVAISAGALYALFMLLFFYFWSTRRRKTEQLAKREADALLQNSGAANESGSDAGATAGAEIRGLANDGHPACARTGQACPHAAAAPPQPTAPAVGAAPSKVADLEPQAVAASASPSPAANASNEEVAVDEEGLFELLARDYGLTRREAEVLPYLARGRSARVIAEALFVSESTIRTHTRRILEKTDLHSKQQLIDLIDHYLRVP</sequence>
<keyword evidence="4" id="KW-0812">Transmembrane</keyword>
<dbReference type="CDD" id="cd06170">
    <property type="entry name" value="LuxR_C_like"/>
    <property type="match status" value="1"/>
</dbReference>
<dbReference type="PROSITE" id="PS50043">
    <property type="entry name" value="HTH_LUXR_2"/>
    <property type="match status" value="1"/>
</dbReference>
<keyword evidence="4" id="KW-0472">Membrane</keyword>
<protein>
    <submittedName>
        <fullName evidence="6">Helix-turn-helix transcriptional regulator</fullName>
    </submittedName>
</protein>
<feature type="transmembrane region" description="Helical" evidence="4">
    <location>
        <begin position="175"/>
        <end position="195"/>
    </location>
</feature>
<dbReference type="GO" id="GO:0003677">
    <property type="term" value="F:DNA binding"/>
    <property type="evidence" value="ECO:0007669"/>
    <property type="project" value="UniProtKB-KW"/>
</dbReference>
<keyword evidence="3" id="KW-0804">Transcription</keyword>
<dbReference type="PANTHER" id="PTHR44688:SF16">
    <property type="entry name" value="DNA-BINDING TRANSCRIPTIONAL ACTIVATOR DEVR_DOSR"/>
    <property type="match status" value="1"/>
</dbReference>
<keyword evidence="1" id="KW-0805">Transcription regulation</keyword>
<dbReference type="Gene3D" id="1.10.10.10">
    <property type="entry name" value="Winged helix-like DNA-binding domain superfamily/Winged helix DNA-binding domain"/>
    <property type="match status" value="1"/>
</dbReference>
<feature type="domain" description="HTH luxR-type" evidence="5">
    <location>
        <begin position="509"/>
        <end position="574"/>
    </location>
</feature>
<evidence type="ECO:0000313" key="7">
    <source>
        <dbReference type="Proteomes" id="UP000309454"/>
    </source>
</evidence>
<evidence type="ECO:0000256" key="1">
    <source>
        <dbReference type="ARBA" id="ARBA00023015"/>
    </source>
</evidence>
<dbReference type="EMBL" id="SSTM01000003">
    <property type="protein sequence ID" value="TJW10677.1"/>
    <property type="molecule type" value="Genomic_DNA"/>
</dbReference>
<feature type="transmembrane region" description="Helical" evidence="4">
    <location>
        <begin position="256"/>
        <end position="273"/>
    </location>
</feature>
<dbReference type="SUPFAM" id="SSF46894">
    <property type="entry name" value="C-terminal effector domain of the bipartite response regulators"/>
    <property type="match status" value="1"/>
</dbReference>
<feature type="transmembrane region" description="Helical" evidence="4">
    <location>
        <begin position="216"/>
        <end position="236"/>
    </location>
</feature>